<dbReference type="InterPro" id="IPR021225">
    <property type="entry name" value="Tlde1_dom"/>
</dbReference>
<feature type="domain" description="Tlde1" evidence="3">
    <location>
        <begin position="198"/>
        <end position="300"/>
    </location>
</feature>
<feature type="chain" id="PRO_5013042029" description="Tlde1 domain-containing protein" evidence="2">
    <location>
        <begin position="16"/>
        <end position="315"/>
    </location>
</feature>
<dbReference type="AlphaFoldDB" id="A0A1M5I5E5"/>
<feature type="compositionally biased region" description="Basic and acidic residues" evidence="1">
    <location>
        <begin position="85"/>
        <end position="101"/>
    </location>
</feature>
<feature type="signal peptide" evidence="2">
    <location>
        <begin position="1"/>
        <end position="15"/>
    </location>
</feature>
<protein>
    <recommendedName>
        <fullName evidence="3">Tlde1 domain-containing protein</fullName>
    </recommendedName>
</protein>
<dbReference type="Proteomes" id="UP000190675">
    <property type="component" value="Chromosome I"/>
</dbReference>
<name>A0A1M5I5E5_9BRAD</name>
<accession>A0A1M5I5E5</accession>
<evidence type="ECO:0000259" key="3">
    <source>
        <dbReference type="Pfam" id="PF10908"/>
    </source>
</evidence>
<feature type="region of interest" description="Disordered" evidence="1">
    <location>
        <begin position="78"/>
        <end position="135"/>
    </location>
</feature>
<evidence type="ECO:0000256" key="2">
    <source>
        <dbReference type="SAM" id="SignalP"/>
    </source>
</evidence>
<proteinExistence type="predicted"/>
<evidence type="ECO:0000313" key="4">
    <source>
        <dbReference type="EMBL" id="SHG23299.1"/>
    </source>
</evidence>
<evidence type="ECO:0000256" key="1">
    <source>
        <dbReference type="SAM" id="MobiDB-lite"/>
    </source>
</evidence>
<evidence type="ECO:0000313" key="5">
    <source>
        <dbReference type="Proteomes" id="UP000190675"/>
    </source>
</evidence>
<sequence length="315" mass="33103">MLVCAALAVALGAAAWLSDSDQTTALASAALPQGPDRISFDDHFASLSESTVDLKVRLARGALARRLMSRDWRAGPVDQASLDQGRIDDDKTDDSKADENRTSAPAGIPLPRSRPATADLAAPGSAVAQVDNAPRSDDRTLLQKLSDLLPGRVTLASLAPEGGLFRQGPDLASRGYDNLTAVYDISAHAVYLPNGLSLEAHSGMGGLKDDPDHVSVPNAGATPPAVYELKPRERLFHGVQALRMIPAEGSSTNGRSGLLAHSYMLGPEGDSNGCVSIRNYDRFLKAFSDGEINRLVVVPSLGGATLAAQRSNTQS</sequence>
<keyword evidence="2" id="KW-0732">Signal</keyword>
<organism evidence="4 5">
    <name type="scientific">Bradyrhizobium erythrophlei</name>
    <dbReference type="NCBI Taxonomy" id="1437360"/>
    <lineage>
        <taxon>Bacteria</taxon>
        <taxon>Pseudomonadati</taxon>
        <taxon>Pseudomonadota</taxon>
        <taxon>Alphaproteobacteria</taxon>
        <taxon>Hyphomicrobiales</taxon>
        <taxon>Nitrobacteraceae</taxon>
        <taxon>Bradyrhizobium</taxon>
    </lineage>
</organism>
<dbReference type="EMBL" id="LT670818">
    <property type="protein sequence ID" value="SHG23299.1"/>
    <property type="molecule type" value="Genomic_DNA"/>
</dbReference>
<reference evidence="4 5" key="1">
    <citation type="submission" date="2016-11" db="EMBL/GenBank/DDBJ databases">
        <authorList>
            <person name="Jaros S."/>
            <person name="Januszkiewicz K."/>
            <person name="Wedrychowicz H."/>
        </authorList>
    </citation>
    <scope>NUCLEOTIDE SEQUENCE [LARGE SCALE GENOMIC DNA]</scope>
    <source>
        <strain evidence="4 5">GAS242</strain>
    </source>
</reference>
<dbReference type="Pfam" id="PF10908">
    <property type="entry name" value="Tlde1_dom"/>
    <property type="match status" value="1"/>
</dbReference>
<gene>
    <name evidence="4" type="ORF">SAMN05444169_1287</name>
</gene>